<evidence type="ECO:0000313" key="5">
    <source>
        <dbReference type="EMBL" id="MFC3166333.1"/>
    </source>
</evidence>
<dbReference type="SMART" id="SM00382">
    <property type="entry name" value="AAA"/>
    <property type="match status" value="1"/>
</dbReference>
<keyword evidence="6" id="KW-1185">Reference proteome</keyword>
<evidence type="ECO:0000256" key="3">
    <source>
        <dbReference type="ARBA" id="ARBA00022840"/>
    </source>
</evidence>
<name>A0ABV7I6X3_9HYPH</name>
<dbReference type="InterPro" id="IPR003593">
    <property type="entry name" value="AAA+_ATPase"/>
</dbReference>
<proteinExistence type="predicted"/>
<sequence length="247" mass="26148">MNATLTVAGATVEFSGLRALDNVSLSLAPREIVGLIGPNGSGKTTLINAITGQVPLASGSITLGERTISGLTPRQIALGGISRSFQIVRLFNNMTVVENVETAAIARGDSLRDARRKAERLIEELKLGARAHDLAAALNHGDKRRVEIARALAADPQFLLLDEPAAGMNDAETERLLHALTILPAQRGLGIMIIDHDMALIMRLCHRLHVLASGKTIAAGSGDDVRRHPEVIKAYLGSAEAEAHAAS</sequence>
<accession>A0ABV7I6X3</accession>
<dbReference type="InterPro" id="IPR051120">
    <property type="entry name" value="ABC_AA/LPS_Transport"/>
</dbReference>
<dbReference type="EMBL" id="JBHRTG010000019">
    <property type="protein sequence ID" value="MFC3166333.1"/>
    <property type="molecule type" value="Genomic_DNA"/>
</dbReference>
<dbReference type="PROSITE" id="PS50893">
    <property type="entry name" value="ABC_TRANSPORTER_2"/>
    <property type="match status" value="1"/>
</dbReference>
<keyword evidence="2" id="KW-0547">Nucleotide-binding</keyword>
<reference evidence="6" key="1">
    <citation type="journal article" date="2019" name="Int. J. Syst. Evol. Microbiol.">
        <title>The Global Catalogue of Microorganisms (GCM) 10K type strain sequencing project: providing services to taxonomists for standard genome sequencing and annotation.</title>
        <authorList>
            <consortium name="The Broad Institute Genomics Platform"/>
            <consortium name="The Broad Institute Genome Sequencing Center for Infectious Disease"/>
            <person name="Wu L."/>
            <person name="Ma J."/>
        </authorList>
    </citation>
    <scope>NUCLEOTIDE SEQUENCE [LARGE SCALE GENOMIC DNA]</scope>
    <source>
        <strain evidence="6">KCTC 52231</strain>
    </source>
</reference>
<dbReference type="Pfam" id="PF00005">
    <property type="entry name" value="ABC_tran"/>
    <property type="match status" value="1"/>
</dbReference>
<evidence type="ECO:0000256" key="1">
    <source>
        <dbReference type="ARBA" id="ARBA00022448"/>
    </source>
</evidence>
<dbReference type="RefSeq" id="WP_182307755.1">
    <property type="nucleotide sequence ID" value="NZ_CP059897.1"/>
</dbReference>
<dbReference type="SUPFAM" id="SSF52540">
    <property type="entry name" value="P-loop containing nucleoside triphosphate hydrolases"/>
    <property type="match status" value="1"/>
</dbReference>
<dbReference type="PANTHER" id="PTHR45772:SF7">
    <property type="entry name" value="AMINO ACID ABC TRANSPORTER ATP-BINDING PROTEIN"/>
    <property type="match status" value="1"/>
</dbReference>
<dbReference type="PANTHER" id="PTHR45772">
    <property type="entry name" value="CONSERVED COMPONENT OF ABC TRANSPORTER FOR NATURAL AMINO ACIDS-RELATED"/>
    <property type="match status" value="1"/>
</dbReference>
<dbReference type="Gene3D" id="3.40.50.300">
    <property type="entry name" value="P-loop containing nucleotide triphosphate hydrolases"/>
    <property type="match status" value="1"/>
</dbReference>
<dbReference type="InterPro" id="IPR027417">
    <property type="entry name" value="P-loop_NTPase"/>
</dbReference>
<comment type="caution">
    <text evidence="5">The sequence shown here is derived from an EMBL/GenBank/DDBJ whole genome shotgun (WGS) entry which is preliminary data.</text>
</comment>
<evidence type="ECO:0000256" key="2">
    <source>
        <dbReference type="ARBA" id="ARBA00022741"/>
    </source>
</evidence>
<keyword evidence="1" id="KW-0813">Transport</keyword>
<dbReference type="CDD" id="cd03219">
    <property type="entry name" value="ABC_Mj1267_LivG_branched"/>
    <property type="match status" value="1"/>
</dbReference>
<dbReference type="Pfam" id="PF12399">
    <property type="entry name" value="BCA_ABC_TP_C"/>
    <property type="match status" value="1"/>
</dbReference>
<organism evidence="5 6">
    <name type="scientific">Ciceribacter thiooxidans</name>
    <dbReference type="NCBI Taxonomy" id="1969821"/>
    <lineage>
        <taxon>Bacteria</taxon>
        <taxon>Pseudomonadati</taxon>
        <taxon>Pseudomonadota</taxon>
        <taxon>Alphaproteobacteria</taxon>
        <taxon>Hyphomicrobiales</taxon>
        <taxon>Rhizobiaceae</taxon>
        <taxon>Ciceribacter</taxon>
    </lineage>
</organism>
<evidence type="ECO:0000259" key="4">
    <source>
        <dbReference type="PROSITE" id="PS50893"/>
    </source>
</evidence>
<dbReference type="Proteomes" id="UP001595647">
    <property type="component" value="Unassembled WGS sequence"/>
</dbReference>
<keyword evidence="3 5" id="KW-0067">ATP-binding</keyword>
<dbReference type="InterPro" id="IPR003439">
    <property type="entry name" value="ABC_transporter-like_ATP-bd"/>
</dbReference>
<gene>
    <name evidence="5" type="ORF">ACFOHV_23925</name>
</gene>
<dbReference type="GO" id="GO:0005524">
    <property type="term" value="F:ATP binding"/>
    <property type="evidence" value="ECO:0007669"/>
    <property type="project" value="UniProtKB-KW"/>
</dbReference>
<evidence type="ECO:0000313" key="6">
    <source>
        <dbReference type="Proteomes" id="UP001595647"/>
    </source>
</evidence>
<protein>
    <submittedName>
        <fullName evidence="5">ABC transporter ATP-binding protein</fullName>
    </submittedName>
</protein>
<feature type="domain" description="ABC transporter" evidence="4">
    <location>
        <begin position="5"/>
        <end position="238"/>
    </location>
</feature>
<dbReference type="InterPro" id="IPR032823">
    <property type="entry name" value="BCA_ABC_TP_C"/>
</dbReference>